<dbReference type="GO" id="GO:0005868">
    <property type="term" value="C:cytoplasmic dynein complex"/>
    <property type="evidence" value="ECO:0007669"/>
    <property type="project" value="InterPro"/>
</dbReference>
<dbReference type="AlphaFoldDB" id="A0A834JZJ6"/>
<dbReference type="PANTHER" id="PTHR16022">
    <property type="entry name" value="WD REPEAT DOMAIN 60"/>
    <property type="match status" value="1"/>
</dbReference>
<name>A0A834JZJ6_VESPE</name>
<dbReference type="SMART" id="SM00320">
    <property type="entry name" value="WD40"/>
    <property type="match status" value="2"/>
</dbReference>
<feature type="region of interest" description="Disordered" evidence="3">
    <location>
        <begin position="346"/>
        <end position="440"/>
    </location>
</feature>
<feature type="compositionally biased region" description="Basic residues" evidence="3">
    <location>
        <begin position="54"/>
        <end position="65"/>
    </location>
</feature>
<feature type="compositionally biased region" description="Polar residues" evidence="3">
    <location>
        <begin position="297"/>
        <end position="308"/>
    </location>
</feature>
<dbReference type="GO" id="GO:0045504">
    <property type="term" value="F:dynein heavy chain binding"/>
    <property type="evidence" value="ECO:0007669"/>
    <property type="project" value="InterPro"/>
</dbReference>
<feature type="compositionally biased region" description="Basic and acidic residues" evidence="3">
    <location>
        <begin position="202"/>
        <end position="216"/>
    </location>
</feature>
<dbReference type="Proteomes" id="UP000600918">
    <property type="component" value="Unassembled WGS sequence"/>
</dbReference>
<gene>
    <name evidence="4" type="ORF">H0235_016612</name>
</gene>
<evidence type="ECO:0000313" key="4">
    <source>
        <dbReference type="EMBL" id="KAF7397075.1"/>
    </source>
</evidence>
<feature type="compositionally biased region" description="Basic and acidic residues" evidence="3">
    <location>
        <begin position="41"/>
        <end position="53"/>
    </location>
</feature>
<proteinExistence type="predicted"/>
<feature type="compositionally biased region" description="Polar residues" evidence="3">
    <location>
        <begin position="416"/>
        <end position="429"/>
    </location>
</feature>
<dbReference type="Gene3D" id="2.130.10.10">
    <property type="entry name" value="YVTN repeat-like/Quinoprotein amine dehydrogenase"/>
    <property type="match status" value="2"/>
</dbReference>
<sequence>MSQEEEEEEEGEEEDEMELEDQEDEEEGDDQIEQEDQNDEEKEKGLKRKEDEKKRKKRKDNMSSKKKLYKCKYAVENSSRFSLRVMEAMRSLERYENVLPISSVQEIVDYIANNYNNDGDLCAQVRTALKQLCADGFVIEVLNDEYQLIGPFRTTDTLQSCSCQTDNAKIYLSTPKYSKLKKTFRTKEKTLKQKGNNPKRFISYEDQHEKSIRNIQEDSADIESSLREPAPKRMRQIDDDIITFQNLQKYQDISIAPNNRLNDRSHDNETTKVETHGYSKSQKPSSRRKTDDEQLELPQTSSSGYVSRSSFKQKKPSFSQKEISINQQVSNKIVTSKSNNLKSLSTSNIVSNKTRDSSVKKSHLAHNTDTKPLKKHQSTYSEKRGLSTTYIPKSNLSGNSSKEKKEAVKKVTSKTISNNSASINKTDSQSKIRRNSRTLSSEEVKVLHSLIRKDNSKQELPKKKEITTNVISKQKNIDQNKHDDNYYADDFEEYESDFEECTDDEILEASESSSENEINLYQSPIELSTKEQQKVIHNANNHKVEEEDMHDSGHYELAEAKRRAMIIETMITKGQNIPLPLSDLQQTINKEYSEDKLFENKSLPLSMDEGFEDTRSGDFTKLPSLSQVALIDFSKTKDNSNKKLTTTEKLTKLKSRGKQLLTMIKLNTLTFSLLECAPVPYEEFIRNYGKLHTQQMYTQTGDDKLEAETQTIEICNVNKWTQFPISCRNHRNDKGDVNLFIMEQAGVGSDDNLNLEEVMTKPSFDILQLNDFVRRAATVILSLLEEKKFGGTIFQNDVQEIPESDGFVKFDINSITFLAGREVTMINYSESLNKVLLTIHAPYEDEIETVHNQKDITDYCIGCVWNICEPSLPTKLFYSTSPITACCFHPTNYNIVFAGLEDGSISLWDLKENEIWHHKVANNINGNDWIIRMPTYTTTGNAEVSTHNSKIVAIRTLSKTEKVYTEMSKNKFIPIQLCSIDENGNFIIWSVFYNLESNVNDLGLSQWGNIRLIKSQDMSIQLNDNGTIIDMHIDNIDSNGLFVATDANEILHSTCLNCRVNPPIYKRHKIAPCGNTSCIEICPFKASYFLVGCNDGTILLYSSNREKPILQLQHDNYRNKITVLKWSRSKPSTVYVLNNKSQIYTCNLENNEMHYVSTSSLTKWGHINCMQLCSWKTERDKVTQYLILATNLGTVLVYKLKKESYCSEKAEFEKELHSFLNYITLL</sequence>
<keyword evidence="2" id="KW-0677">Repeat</keyword>
<evidence type="ECO:0000256" key="3">
    <source>
        <dbReference type="SAM" id="MobiDB-lite"/>
    </source>
</evidence>
<dbReference type="PROSITE" id="PS00678">
    <property type="entry name" value="WD_REPEATS_1"/>
    <property type="match status" value="1"/>
</dbReference>
<dbReference type="InterPro" id="IPR019775">
    <property type="entry name" value="WD40_repeat_CS"/>
</dbReference>
<protein>
    <recommendedName>
        <fullName evidence="6">WD repeat-containing protein 60</fullName>
    </recommendedName>
</protein>
<feature type="region of interest" description="Disordered" evidence="3">
    <location>
        <begin position="190"/>
        <end position="234"/>
    </location>
</feature>
<dbReference type="EMBL" id="JACSDY010000020">
    <property type="protein sequence ID" value="KAF7397075.1"/>
    <property type="molecule type" value="Genomic_DNA"/>
</dbReference>
<organism evidence="4 5">
    <name type="scientific">Vespula pensylvanica</name>
    <name type="common">Western yellow jacket</name>
    <name type="synonym">Wasp</name>
    <dbReference type="NCBI Taxonomy" id="30213"/>
    <lineage>
        <taxon>Eukaryota</taxon>
        <taxon>Metazoa</taxon>
        <taxon>Ecdysozoa</taxon>
        <taxon>Arthropoda</taxon>
        <taxon>Hexapoda</taxon>
        <taxon>Insecta</taxon>
        <taxon>Pterygota</taxon>
        <taxon>Neoptera</taxon>
        <taxon>Endopterygota</taxon>
        <taxon>Hymenoptera</taxon>
        <taxon>Apocrita</taxon>
        <taxon>Aculeata</taxon>
        <taxon>Vespoidea</taxon>
        <taxon>Vespidae</taxon>
        <taxon>Vespinae</taxon>
        <taxon>Vespula</taxon>
    </lineage>
</organism>
<evidence type="ECO:0000256" key="1">
    <source>
        <dbReference type="ARBA" id="ARBA00022574"/>
    </source>
</evidence>
<comment type="caution">
    <text evidence="4">The sequence shown here is derived from an EMBL/GenBank/DDBJ whole genome shotgun (WGS) entry which is preliminary data.</text>
</comment>
<keyword evidence="1" id="KW-0853">WD repeat</keyword>
<dbReference type="GO" id="GO:0005929">
    <property type="term" value="C:cilium"/>
    <property type="evidence" value="ECO:0007669"/>
    <property type="project" value="GOC"/>
</dbReference>
<dbReference type="PANTHER" id="PTHR16022:SF0">
    <property type="entry name" value="CYTOPLASMIC DYNEIN 2 INTERMEDIATE CHAIN 1"/>
    <property type="match status" value="1"/>
</dbReference>
<keyword evidence="5" id="KW-1185">Reference proteome</keyword>
<feature type="compositionally biased region" description="Acidic residues" evidence="3">
    <location>
        <begin position="1"/>
        <end position="40"/>
    </location>
</feature>
<evidence type="ECO:0000256" key="2">
    <source>
        <dbReference type="ARBA" id="ARBA00022737"/>
    </source>
</evidence>
<dbReference type="InterPro" id="IPR036322">
    <property type="entry name" value="WD40_repeat_dom_sf"/>
</dbReference>
<feature type="compositionally biased region" description="Basic and acidic residues" evidence="3">
    <location>
        <begin position="224"/>
        <end position="234"/>
    </location>
</feature>
<feature type="compositionally biased region" description="Polar residues" evidence="3">
    <location>
        <begin position="386"/>
        <end position="400"/>
    </location>
</feature>
<dbReference type="InterPro" id="IPR042505">
    <property type="entry name" value="DYNC2I1"/>
</dbReference>
<dbReference type="GO" id="GO:0045503">
    <property type="term" value="F:dynein light chain binding"/>
    <property type="evidence" value="ECO:0007669"/>
    <property type="project" value="InterPro"/>
</dbReference>
<reference evidence="4" key="1">
    <citation type="journal article" date="2020" name="G3 (Bethesda)">
        <title>High-Quality Assemblies for Three Invasive Social Wasps from the &lt;i&gt;Vespula&lt;/i&gt; Genus.</title>
        <authorList>
            <person name="Harrop T.W.R."/>
            <person name="Guhlin J."/>
            <person name="McLaughlin G.M."/>
            <person name="Permina E."/>
            <person name="Stockwell P."/>
            <person name="Gilligan J."/>
            <person name="Le Lec M.F."/>
            <person name="Gruber M.A.M."/>
            <person name="Quinn O."/>
            <person name="Lovegrove M."/>
            <person name="Duncan E.J."/>
            <person name="Remnant E.J."/>
            <person name="Van Eeckhoven J."/>
            <person name="Graham B."/>
            <person name="Knapp R.A."/>
            <person name="Langford K.W."/>
            <person name="Kronenberg Z."/>
            <person name="Press M.O."/>
            <person name="Eacker S.M."/>
            <person name="Wilson-Rankin E.E."/>
            <person name="Purcell J."/>
            <person name="Lester P.J."/>
            <person name="Dearden P.K."/>
        </authorList>
    </citation>
    <scope>NUCLEOTIDE SEQUENCE</scope>
    <source>
        <strain evidence="4">Volc-1</strain>
    </source>
</reference>
<evidence type="ECO:0000313" key="5">
    <source>
        <dbReference type="Proteomes" id="UP000600918"/>
    </source>
</evidence>
<accession>A0A834JZJ6</accession>
<feature type="region of interest" description="Disordered" evidence="3">
    <location>
        <begin position="255"/>
        <end position="323"/>
    </location>
</feature>
<dbReference type="GO" id="GO:0042073">
    <property type="term" value="P:intraciliary transport"/>
    <property type="evidence" value="ECO:0007669"/>
    <property type="project" value="InterPro"/>
</dbReference>
<dbReference type="InterPro" id="IPR001680">
    <property type="entry name" value="WD40_rpt"/>
</dbReference>
<feature type="region of interest" description="Disordered" evidence="3">
    <location>
        <begin position="1"/>
        <end position="65"/>
    </location>
</feature>
<feature type="compositionally biased region" description="Basic and acidic residues" evidence="3">
    <location>
        <begin position="261"/>
        <end position="277"/>
    </location>
</feature>
<dbReference type="InterPro" id="IPR015943">
    <property type="entry name" value="WD40/YVTN_repeat-like_dom_sf"/>
</dbReference>
<evidence type="ECO:0008006" key="6">
    <source>
        <dbReference type="Google" id="ProtNLM"/>
    </source>
</evidence>
<dbReference type="SUPFAM" id="SSF50978">
    <property type="entry name" value="WD40 repeat-like"/>
    <property type="match status" value="1"/>
</dbReference>